<organism evidence="3 4">
    <name type="scientific">Methanonatronarchaeum thermophilum</name>
    <dbReference type="NCBI Taxonomy" id="1927129"/>
    <lineage>
        <taxon>Archaea</taxon>
        <taxon>Methanobacteriati</taxon>
        <taxon>Methanobacteriota</taxon>
        <taxon>Methanonatronarchaeia</taxon>
        <taxon>Methanonatronarchaeales</taxon>
        <taxon>Methanonatronarchaeaceae</taxon>
        <taxon>Methanonatronarchaeum</taxon>
    </lineage>
</organism>
<dbReference type="Gene3D" id="3.90.226.30">
    <property type="match status" value="1"/>
</dbReference>
<gene>
    <name evidence="3" type="ORF">AMET1_0067</name>
</gene>
<name>A0A1Y3GD81_9EURY</name>
<dbReference type="GO" id="GO:0050043">
    <property type="term" value="F:lactate racemase activity"/>
    <property type="evidence" value="ECO:0007669"/>
    <property type="project" value="InterPro"/>
</dbReference>
<evidence type="ECO:0000313" key="4">
    <source>
        <dbReference type="Proteomes" id="UP000195137"/>
    </source>
</evidence>
<dbReference type="InterPro" id="IPR043166">
    <property type="entry name" value="LarA-like_C"/>
</dbReference>
<protein>
    <submittedName>
        <fullName evidence="3">Nickel-dependent lactate racemase</fullName>
    </submittedName>
</protein>
<dbReference type="InterPro" id="IPR047926">
    <property type="entry name" value="Ni_dep_LarA"/>
</dbReference>
<evidence type="ECO:0000313" key="3">
    <source>
        <dbReference type="EMBL" id="OUJ19398.1"/>
    </source>
</evidence>
<proteinExistence type="predicted"/>
<feature type="domain" description="Lactate racemase C-terminal" evidence="2">
    <location>
        <begin position="265"/>
        <end position="398"/>
    </location>
</feature>
<dbReference type="Pfam" id="PF09861">
    <property type="entry name" value="Lar_N"/>
    <property type="match status" value="1"/>
</dbReference>
<keyword evidence="4" id="KW-1185">Reference proteome</keyword>
<dbReference type="PANTHER" id="PTHR33171">
    <property type="entry name" value="LAR_N DOMAIN-CONTAINING PROTEIN"/>
    <property type="match status" value="1"/>
</dbReference>
<dbReference type="EMBL" id="MRZU01000002">
    <property type="protein sequence ID" value="OUJ19398.1"/>
    <property type="molecule type" value="Genomic_DNA"/>
</dbReference>
<dbReference type="AlphaFoldDB" id="A0A1Y3GD81"/>
<evidence type="ECO:0000259" key="2">
    <source>
        <dbReference type="Pfam" id="PF21113"/>
    </source>
</evidence>
<dbReference type="NCBIfam" id="NF033504">
    <property type="entry name" value="Ni_dep_LarA"/>
    <property type="match status" value="1"/>
</dbReference>
<sequence length="410" mass="45404">MKFDSDVVVSPDFGLDVLSESCLISRLDCCVDGYRSVNGFLSDLDSVLVILNDLKRDTPTKKVLECLDSYVDLSGLGGSVCFSGLVATGSHSPPTDRELDSIVGGISGLEDRTFVHRAQDDSYVDVGVTSRGTPIKIDSFLSDFDGVICINSVEPHYFAGYTGGRKSIIPGVAHYKTIERNHEHALSSKAKVLHLDDNPVHLDMVEGCQMVIDQLKPVFLGINVVSDGERIFDLKSGTVMGSFHGVLDTAEALYSLEMDRRDKFDVVISKVGEPLNKNLYQSLKGFEHGRSLLKENGVLILVSKCSEGVGPSEFYKRLKKSGNPEKIMKEIEENYTLGSHKTYSLLEFLKKHEMYIVSSLPDNVIQNCFCKPASGIEETIKKIKKRYEKDPDILVINNSGKFVPKLKNYE</sequence>
<dbReference type="OrthoDB" id="202618at2157"/>
<evidence type="ECO:0000259" key="1">
    <source>
        <dbReference type="Pfam" id="PF09861"/>
    </source>
</evidence>
<feature type="domain" description="LarA-like N-terminal" evidence="1">
    <location>
        <begin position="38"/>
        <end position="189"/>
    </location>
</feature>
<dbReference type="RefSeq" id="WP_161490684.1">
    <property type="nucleotide sequence ID" value="NZ_MRZU01000002.1"/>
</dbReference>
<dbReference type="InterPro" id="IPR048068">
    <property type="entry name" value="LarA-like"/>
</dbReference>
<dbReference type="InterPro" id="IPR048520">
    <property type="entry name" value="LarA_C"/>
</dbReference>
<dbReference type="Pfam" id="PF21113">
    <property type="entry name" value="LarA_C"/>
    <property type="match status" value="1"/>
</dbReference>
<reference evidence="3 4" key="1">
    <citation type="submission" date="2016-12" db="EMBL/GenBank/DDBJ databases">
        <title>Discovery of methanogenic haloarchaea.</title>
        <authorList>
            <person name="Sorokin D.Y."/>
            <person name="Makarova K.S."/>
            <person name="Abbas B."/>
            <person name="Ferrer M."/>
            <person name="Golyshin P.N."/>
        </authorList>
    </citation>
    <scope>NUCLEOTIDE SEQUENCE [LARGE SCALE GENOMIC DNA]</scope>
    <source>
        <strain evidence="3">AMET1</strain>
    </source>
</reference>
<dbReference type="Gene3D" id="3.40.50.11440">
    <property type="match status" value="1"/>
</dbReference>
<dbReference type="PANTHER" id="PTHR33171:SF17">
    <property type="entry name" value="LARA-LIKE N-TERMINAL DOMAIN-CONTAINING PROTEIN"/>
    <property type="match status" value="1"/>
</dbReference>
<comment type="caution">
    <text evidence="3">The sequence shown here is derived from an EMBL/GenBank/DDBJ whole genome shotgun (WGS) entry which is preliminary data.</text>
</comment>
<accession>A0A1Y3GD81</accession>
<dbReference type="InterPro" id="IPR018657">
    <property type="entry name" value="LarA-like_N"/>
</dbReference>
<dbReference type="Proteomes" id="UP000195137">
    <property type="component" value="Unassembled WGS sequence"/>
</dbReference>